<dbReference type="KEGG" id="hro:HELRODRAFT_169427"/>
<evidence type="ECO:0000259" key="5">
    <source>
        <dbReference type="PROSITE" id="PS50061"/>
    </source>
</evidence>
<dbReference type="PANTHER" id="PTHR11849">
    <property type="entry name" value="ETS"/>
    <property type="match status" value="1"/>
</dbReference>
<keyword evidence="2 3" id="KW-0238">DNA-binding</keyword>
<feature type="region of interest" description="Disordered" evidence="4">
    <location>
        <begin position="137"/>
        <end position="178"/>
    </location>
</feature>
<dbReference type="GO" id="GO:0043565">
    <property type="term" value="F:sequence-specific DNA binding"/>
    <property type="evidence" value="ECO:0007669"/>
    <property type="project" value="InterPro"/>
</dbReference>
<dbReference type="PANTHER" id="PTHR11849:SF304">
    <property type="entry name" value="DNA-BINDING PROTEIN D-ETS-3"/>
    <property type="match status" value="1"/>
</dbReference>
<dbReference type="HOGENOM" id="CLU_661024_0_0_1"/>
<sequence length="416" mass="48244">MFAKSGATDKVTSLKQKCKVEADLDKNSALFNHDNSINNCNPLYSCKTKVQRNTDNSNLQKSPNADINYDKLDPTYSQQLLNNIQFEFYYNFNDYNTVNKMNMVNMKNNSYTYFNNNISSNNDPNLFTDLIFNDNPNQRQNLVDSSKTPSNEEKIKSGATDEMNNDNNNNSRHNNSNYNKNFNNYSIYYNYNYFNDDDHNNLTIDSNNSIDAECNNSKKRHYHSDTIDNNIGSSHKSRRTANGDIYNNSNHSEMSDPPKHSVHNRIRYILNHLGKQKLCCGQLWKFLIDLLADPQKADGSIEWVGLDGKFKMLDSEKVARKYYYKNILDKVLGEKFTYQFNLAHILRQGKKPLQDCFKRYQQEYKLAGNISNSKKYSRNESDVKRAIYHWANLAFVFCCMPCLISSSDQHESTSGI</sequence>
<dbReference type="Gene3D" id="1.10.10.10">
    <property type="entry name" value="Winged helix-like DNA-binding domain superfamily/Winged helix DNA-binding domain"/>
    <property type="match status" value="1"/>
</dbReference>
<protein>
    <recommendedName>
        <fullName evidence="5">ETS domain-containing protein</fullName>
    </recommendedName>
</protein>
<gene>
    <name evidence="7" type="primary">20202821</name>
    <name evidence="6" type="ORF">HELRODRAFT_169427</name>
</gene>
<dbReference type="PRINTS" id="PR00454">
    <property type="entry name" value="ETSDOMAIN"/>
</dbReference>
<dbReference type="GO" id="GO:0030154">
    <property type="term" value="P:cell differentiation"/>
    <property type="evidence" value="ECO:0000318"/>
    <property type="project" value="GO_Central"/>
</dbReference>
<reference evidence="6 8" key="2">
    <citation type="journal article" date="2013" name="Nature">
        <title>Insights into bilaterian evolution from three spiralian genomes.</title>
        <authorList>
            <person name="Simakov O."/>
            <person name="Marletaz F."/>
            <person name="Cho S.J."/>
            <person name="Edsinger-Gonzales E."/>
            <person name="Havlak P."/>
            <person name="Hellsten U."/>
            <person name="Kuo D.H."/>
            <person name="Larsson T."/>
            <person name="Lv J."/>
            <person name="Arendt D."/>
            <person name="Savage R."/>
            <person name="Osoegawa K."/>
            <person name="de Jong P."/>
            <person name="Grimwood J."/>
            <person name="Chapman J.A."/>
            <person name="Shapiro H."/>
            <person name="Aerts A."/>
            <person name="Otillar R.P."/>
            <person name="Terry A.Y."/>
            <person name="Boore J.L."/>
            <person name="Grigoriev I.V."/>
            <person name="Lindberg D.R."/>
            <person name="Seaver E.C."/>
            <person name="Weisblat D.A."/>
            <person name="Putnam N.H."/>
            <person name="Rokhsar D.S."/>
        </authorList>
    </citation>
    <scope>NUCLEOTIDE SEQUENCE</scope>
</reference>
<evidence type="ECO:0000313" key="6">
    <source>
        <dbReference type="EMBL" id="ESO08553.1"/>
    </source>
</evidence>
<evidence type="ECO:0000313" key="8">
    <source>
        <dbReference type="Proteomes" id="UP000015101"/>
    </source>
</evidence>
<reference evidence="8" key="1">
    <citation type="submission" date="2012-12" db="EMBL/GenBank/DDBJ databases">
        <authorList>
            <person name="Hellsten U."/>
            <person name="Grimwood J."/>
            <person name="Chapman J.A."/>
            <person name="Shapiro H."/>
            <person name="Aerts A."/>
            <person name="Otillar R.P."/>
            <person name="Terry A.Y."/>
            <person name="Boore J.L."/>
            <person name="Simakov O."/>
            <person name="Marletaz F."/>
            <person name="Cho S.-J."/>
            <person name="Edsinger-Gonzales E."/>
            <person name="Havlak P."/>
            <person name="Kuo D.-H."/>
            <person name="Larsson T."/>
            <person name="Lv J."/>
            <person name="Arendt D."/>
            <person name="Savage R."/>
            <person name="Osoegawa K."/>
            <person name="de Jong P."/>
            <person name="Lindberg D.R."/>
            <person name="Seaver E.C."/>
            <person name="Weisblat D.A."/>
            <person name="Putnam N.H."/>
            <person name="Grigoriev I.V."/>
            <person name="Rokhsar D.S."/>
        </authorList>
    </citation>
    <scope>NUCLEOTIDE SEQUENCE</scope>
</reference>
<keyword evidence="8" id="KW-1185">Reference proteome</keyword>
<evidence type="ECO:0000256" key="1">
    <source>
        <dbReference type="ARBA" id="ARBA00005562"/>
    </source>
</evidence>
<dbReference type="InterPro" id="IPR036388">
    <property type="entry name" value="WH-like_DNA-bd_sf"/>
</dbReference>
<dbReference type="CTD" id="20202821"/>
<name>T1F1X1_HELRO</name>
<feature type="domain" description="ETS" evidence="5">
    <location>
        <begin position="281"/>
        <end position="341"/>
    </location>
</feature>
<dbReference type="EnsemblMetazoa" id="HelroT169427">
    <property type="protein sequence ID" value="HelroP169427"/>
    <property type="gene ID" value="HelroG169427"/>
</dbReference>
<dbReference type="STRING" id="6412.T1F1X1"/>
<dbReference type="GO" id="GO:0000981">
    <property type="term" value="F:DNA-binding transcription factor activity, RNA polymerase II-specific"/>
    <property type="evidence" value="ECO:0000318"/>
    <property type="project" value="GO_Central"/>
</dbReference>
<dbReference type="InterPro" id="IPR036390">
    <property type="entry name" value="WH_DNA-bd_sf"/>
</dbReference>
<dbReference type="Pfam" id="PF00178">
    <property type="entry name" value="Ets"/>
    <property type="match status" value="1"/>
</dbReference>
<dbReference type="InParanoid" id="T1F1X1"/>
<dbReference type="GeneID" id="20202821"/>
<dbReference type="Proteomes" id="UP000015101">
    <property type="component" value="Unassembled WGS sequence"/>
</dbReference>
<dbReference type="SUPFAM" id="SSF46785">
    <property type="entry name" value="Winged helix' DNA-binding domain"/>
    <property type="match status" value="1"/>
</dbReference>
<dbReference type="EMBL" id="KB096080">
    <property type="protein sequence ID" value="ESO08553.1"/>
    <property type="molecule type" value="Genomic_DNA"/>
</dbReference>
<organism evidence="7 8">
    <name type="scientific">Helobdella robusta</name>
    <name type="common">Californian leech</name>
    <dbReference type="NCBI Taxonomy" id="6412"/>
    <lineage>
        <taxon>Eukaryota</taxon>
        <taxon>Metazoa</taxon>
        <taxon>Spiralia</taxon>
        <taxon>Lophotrochozoa</taxon>
        <taxon>Annelida</taxon>
        <taxon>Clitellata</taxon>
        <taxon>Hirudinea</taxon>
        <taxon>Rhynchobdellida</taxon>
        <taxon>Glossiphoniidae</taxon>
        <taxon>Helobdella</taxon>
    </lineage>
</organism>
<comment type="subcellular location">
    <subcellularLocation>
        <location evidence="3">Nucleus</location>
    </subcellularLocation>
</comment>
<dbReference type="RefSeq" id="XP_009013483.1">
    <property type="nucleotide sequence ID" value="XM_009015235.1"/>
</dbReference>
<evidence type="ECO:0000256" key="4">
    <source>
        <dbReference type="SAM" id="MobiDB-lite"/>
    </source>
</evidence>
<dbReference type="InterPro" id="IPR046328">
    <property type="entry name" value="ETS_fam"/>
</dbReference>
<evidence type="ECO:0000256" key="2">
    <source>
        <dbReference type="ARBA" id="ARBA00023125"/>
    </source>
</evidence>
<dbReference type="PROSITE" id="PS50061">
    <property type="entry name" value="ETS_DOMAIN_3"/>
    <property type="match status" value="1"/>
</dbReference>
<accession>T1F1X1</accession>
<keyword evidence="3" id="KW-0539">Nucleus</keyword>
<reference evidence="7" key="3">
    <citation type="submission" date="2015-06" db="UniProtKB">
        <authorList>
            <consortium name="EnsemblMetazoa"/>
        </authorList>
    </citation>
    <scope>IDENTIFICATION</scope>
</reference>
<feature type="compositionally biased region" description="Polar residues" evidence="4">
    <location>
        <begin position="137"/>
        <end position="149"/>
    </location>
</feature>
<dbReference type="AlphaFoldDB" id="T1F1X1"/>
<dbReference type="EMBL" id="AMQM01003288">
    <property type="status" value="NOT_ANNOTATED_CDS"/>
    <property type="molecule type" value="Genomic_DNA"/>
</dbReference>
<dbReference type="GO" id="GO:0006357">
    <property type="term" value="P:regulation of transcription by RNA polymerase II"/>
    <property type="evidence" value="ECO:0000318"/>
    <property type="project" value="GO_Central"/>
</dbReference>
<evidence type="ECO:0000256" key="3">
    <source>
        <dbReference type="RuleBase" id="RU004019"/>
    </source>
</evidence>
<dbReference type="InterPro" id="IPR000418">
    <property type="entry name" value="Ets_dom"/>
</dbReference>
<dbReference type="eggNOG" id="KOG3806">
    <property type="taxonomic scope" value="Eukaryota"/>
</dbReference>
<comment type="similarity">
    <text evidence="1 3">Belongs to the ETS family.</text>
</comment>
<dbReference type="GO" id="GO:0005634">
    <property type="term" value="C:nucleus"/>
    <property type="evidence" value="ECO:0000318"/>
    <property type="project" value="GO_Central"/>
</dbReference>
<feature type="compositionally biased region" description="Low complexity" evidence="4">
    <location>
        <begin position="165"/>
        <end position="178"/>
    </location>
</feature>
<proteinExistence type="inferred from homology"/>
<dbReference type="SMART" id="SM00413">
    <property type="entry name" value="ETS"/>
    <property type="match status" value="1"/>
</dbReference>
<feature type="region of interest" description="Disordered" evidence="4">
    <location>
        <begin position="225"/>
        <end position="260"/>
    </location>
</feature>
<evidence type="ECO:0000313" key="7">
    <source>
        <dbReference type="EnsemblMetazoa" id="HelroP169427"/>
    </source>
</evidence>